<accession>A0A8B6UR76</accession>
<organism evidence="1 2">
    <name type="scientific">Pseudomonas corrugata</name>
    <dbReference type="NCBI Taxonomy" id="47879"/>
    <lineage>
        <taxon>Bacteria</taxon>
        <taxon>Pseudomonadati</taxon>
        <taxon>Pseudomonadota</taxon>
        <taxon>Gammaproteobacteria</taxon>
        <taxon>Pseudomonadales</taxon>
        <taxon>Pseudomonadaceae</taxon>
        <taxon>Pseudomonas</taxon>
    </lineage>
</organism>
<dbReference type="RefSeq" id="WP_208555104.1">
    <property type="nucleotide sequence ID" value="NZ_CP072011.1"/>
</dbReference>
<sequence>MRHVIGFYSSECIQGLSPLEPRDRVIFRTDCYHSFGYFSLIAPAFEKYALRDAHIGIGSINVMFFLRSNDLDDALVMLDALEAELYKRPTSWREYLGEVQYPRQAKRPLQPMLFRYRAIRFVRKLQALVHKAQVEDKCLAYGNGVCYRHLCGIKGLPGTVYS</sequence>
<evidence type="ECO:0000313" key="2">
    <source>
        <dbReference type="Proteomes" id="UP000663914"/>
    </source>
</evidence>
<gene>
    <name evidence="1" type="ORF">C4C32_00360</name>
</gene>
<dbReference type="EMBL" id="CP072011">
    <property type="protein sequence ID" value="QTH14403.1"/>
    <property type="molecule type" value="Genomic_DNA"/>
</dbReference>
<evidence type="ECO:0000313" key="1">
    <source>
        <dbReference type="EMBL" id="QTH14403.1"/>
    </source>
</evidence>
<reference evidence="1" key="1">
    <citation type="book" date="2019" name="MICROBIAL BIOTECHNOLOGY" publisher="Unknown Publisher">
        <title>Optimization of recombineering for directed mutagenesis of bacteria Pseudomonas corrugata 3'.</title>
        <authorList>
            <person name="Buinitskaja S.V."/>
            <person name="Pilipenok N."/>
            <person name="Valentovich L.N."/>
        </authorList>
    </citation>
    <scope>NUCLEOTIDE SEQUENCE</scope>
    <source>
        <strain evidence="1">3prime</strain>
    </source>
</reference>
<name>A0A8B6UR76_9PSED</name>
<reference evidence="1" key="2">
    <citation type="submission" date="2021-03" db="EMBL/GenBank/DDBJ databases">
        <authorList>
            <person name="Valentovich L.N."/>
            <person name="Akhremchuk A.E."/>
            <person name="Miamin V.E."/>
        </authorList>
    </citation>
    <scope>NUCLEOTIDE SEQUENCE</scope>
    <source>
        <strain evidence="1">3prime</strain>
    </source>
</reference>
<dbReference type="AlphaFoldDB" id="A0A8B6UR76"/>
<dbReference type="Proteomes" id="UP000663914">
    <property type="component" value="Chromosome"/>
</dbReference>
<proteinExistence type="predicted"/>
<protein>
    <submittedName>
        <fullName evidence="1">Uncharacterized protein</fullName>
    </submittedName>
</protein>